<dbReference type="SUPFAM" id="SSF51445">
    <property type="entry name" value="(Trans)glycosidases"/>
    <property type="match status" value="1"/>
</dbReference>
<accession>A0A1N7CYN2</accession>
<dbReference type="STRING" id="1344003.SAMN05445060_0450"/>
<comment type="similarity">
    <text evidence="2 10">Belongs to the disproportionating enzyme family.</text>
</comment>
<evidence type="ECO:0000256" key="5">
    <source>
        <dbReference type="ARBA" id="ARBA00022676"/>
    </source>
</evidence>
<evidence type="ECO:0000256" key="11">
    <source>
        <dbReference type="SAM" id="MobiDB-lite"/>
    </source>
</evidence>
<dbReference type="PANTHER" id="PTHR32438">
    <property type="entry name" value="4-ALPHA-GLUCANOTRANSFERASE DPE1, CHLOROPLASTIC/AMYLOPLASTIC"/>
    <property type="match status" value="1"/>
</dbReference>
<comment type="catalytic activity">
    <reaction evidence="1 10">
        <text>Transfers a segment of a (1-&gt;4)-alpha-D-glucan to a new position in an acceptor, which may be glucose or a (1-&gt;4)-alpha-D-glucan.</text>
        <dbReference type="EC" id="2.4.1.25"/>
    </reaction>
</comment>
<feature type="domain" description="MalQ N-terminal beta-sandwich" evidence="12">
    <location>
        <begin position="84"/>
        <end position="177"/>
    </location>
</feature>
<dbReference type="GO" id="GO:0004134">
    <property type="term" value="F:4-alpha-glucanotransferase activity"/>
    <property type="evidence" value="ECO:0007669"/>
    <property type="project" value="UniProtKB-EC"/>
</dbReference>
<dbReference type="AlphaFoldDB" id="A0A1N7CYN2"/>
<reference evidence="13 14" key="1">
    <citation type="submission" date="2017-01" db="EMBL/GenBank/DDBJ databases">
        <authorList>
            <person name="Mah S.A."/>
            <person name="Swanson W.J."/>
            <person name="Moy G.W."/>
            <person name="Vacquier V.D."/>
        </authorList>
    </citation>
    <scope>NUCLEOTIDE SEQUENCE [LARGE SCALE GENOMIC DNA]</scope>
    <source>
        <strain evidence="13 14">CPCC 203464</strain>
    </source>
</reference>
<dbReference type="Pfam" id="PF21226">
    <property type="entry name" value="MalQ_N"/>
    <property type="match status" value="1"/>
</dbReference>
<dbReference type="InterPro" id="IPR017853">
    <property type="entry name" value="GH"/>
</dbReference>
<evidence type="ECO:0000256" key="1">
    <source>
        <dbReference type="ARBA" id="ARBA00000439"/>
    </source>
</evidence>
<dbReference type="Gene3D" id="3.20.20.80">
    <property type="entry name" value="Glycosidases"/>
    <property type="match status" value="1"/>
</dbReference>
<gene>
    <name evidence="13" type="ORF">SAMN05445060_0450</name>
</gene>
<evidence type="ECO:0000259" key="12">
    <source>
        <dbReference type="Pfam" id="PF21226"/>
    </source>
</evidence>
<sequence>MSNDAQPDTPETASHSDGVPGPLLELAHRCGVATEYIGWGEKHYEVAPDTLRKVLGALGVAADTDEEIAVALVDRELDPWRRRLPPVVVGVAGTETRIPVHVPHGEPLRVTVVTENGDEADATQLNVWVDPREVDGALVGEATFALPADLPTGWHVIRAEIPGRPELDAECDLAVTPARLDTVERLSGQRWGLATQLYSIRSRRSWGVGDLQDLADIATVAGAHHGADFVQVNPLHAAQPRPPVESSPYLPTTRRFVNPLYIRVEDIPEVAHLPTADYRSLRKSAHRFDRANVKTDRIRRNRSYREKLSVLEKIFGVPLSPTRQVALDDYLTREGDGLVEFATWCALAERLEPEDAQWQDLLAHPDQLGAARVELADRISFHCWLQWICDQQLEAAQRAALDAGMDIGIMHDLAVGVQRTGADVWTLGDALATGATVGAPPDGFNQQGQDWSQPPWHPWHLAERGYRPYRDMLRTVLRHAGGLRIDHILGLFRLWWIPEGESAAAGTYVRYDHEALIGILVLEAERAGAVVVGEDLGVFEPIVQEYLTSRGVLGTSILWFEQTPDGPVPPDDYRRLCLTSVNTHDLPPTAGYLAGEHIRVRSELGLLTRSEEEERLADAEERDAVVALATQRGLVPDDPSSEDIVDALHALVAETPSALIGVALVDAVGEYRIQNQPGTDSSQYPNWQIPLADDHGAAVLVEDLADNERFARLVAALNR</sequence>
<dbReference type="Pfam" id="PF02446">
    <property type="entry name" value="Glyco_hydro_77"/>
    <property type="match status" value="1"/>
</dbReference>
<feature type="compositionally biased region" description="Polar residues" evidence="11">
    <location>
        <begin position="1"/>
        <end position="15"/>
    </location>
</feature>
<evidence type="ECO:0000256" key="9">
    <source>
        <dbReference type="ARBA" id="ARBA00031501"/>
    </source>
</evidence>
<evidence type="ECO:0000256" key="6">
    <source>
        <dbReference type="ARBA" id="ARBA00022679"/>
    </source>
</evidence>
<keyword evidence="6 10" id="KW-0808">Transferase</keyword>
<dbReference type="Proteomes" id="UP000186218">
    <property type="component" value="Unassembled WGS sequence"/>
</dbReference>
<protein>
    <recommendedName>
        <fullName evidence="4 10">4-alpha-glucanotransferase</fullName>
        <ecNumber evidence="3 10">2.4.1.25</ecNumber>
    </recommendedName>
    <alternativeName>
        <fullName evidence="8 10">Amylomaltase</fullName>
    </alternativeName>
    <alternativeName>
        <fullName evidence="9 10">Disproportionating enzyme</fullName>
    </alternativeName>
</protein>
<evidence type="ECO:0000313" key="13">
    <source>
        <dbReference type="EMBL" id="SIR68691.1"/>
    </source>
</evidence>
<dbReference type="InterPro" id="IPR048458">
    <property type="entry name" value="MalQ_N"/>
</dbReference>
<proteinExistence type="inferred from homology"/>
<evidence type="ECO:0000256" key="7">
    <source>
        <dbReference type="ARBA" id="ARBA00023277"/>
    </source>
</evidence>
<dbReference type="InterPro" id="IPR003385">
    <property type="entry name" value="Glyco_hydro_77"/>
</dbReference>
<dbReference type="EMBL" id="FTNT01000001">
    <property type="protein sequence ID" value="SIR68691.1"/>
    <property type="molecule type" value="Genomic_DNA"/>
</dbReference>
<dbReference type="NCBIfam" id="TIGR00217">
    <property type="entry name" value="malQ"/>
    <property type="match status" value="1"/>
</dbReference>
<keyword evidence="7 10" id="KW-0119">Carbohydrate metabolism</keyword>
<name>A0A1N7CYN2_9NOCA</name>
<keyword evidence="14" id="KW-1185">Reference proteome</keyword>
<dbReference type="PANTHER" id="PTHR32438:SF5">
    <property type="entry name" value="4-ALPHA-GLUCANOTRANSFERASE DPE1, CHLOROPLASTIC_AMYLOPLASTIC"/>
    <property type="match status" value="1"/>
</dbReference>
<evidence type="ECO:0000256" key="10">
    <source>
        <dbReference type="RuleBase" id="RU361207"/>
    </source>
</evidence>
<keyword evidence="5 10" id="KW-0328">Glycosyltransferase</keyword>
<evidence type="ECO:0000256" key="8">
    <source>
        <dbReference type="ARBA" id="ARBA00031423"/>
    </source>
</evidence>
<evidence type="ECO:0000256" key="3">
    <source>
        <dbReference type="ARBA" id="ARBA00012560"/>
    </source>
</evidence>
<organism evidence="13 14">
    <name type="scientific">Williamsia sterculiae</name>
    <dbReference type="NCBI Taxonomy" id="1344003"/>
    <lineage>
        <taxon>Bacteria</taxon>
        <taxon>Bacillati</taxon>
        <taxon>Actinomycetota</taxon>
        <taxon>Actinomycetes</taxon>
        <taxon>Mycobacteriales</taxon>
        <taxon>Nocardiaceae</taxon>
        <taxon>Williamsia</taxon>
    </lineage>
</organism>
<dbReference type="GO" id="GO:0005975">
    <property type="term" value="P:carbohydrate metabolic process"/>
    <property type="evidence" value="ECO:0007669"/>
    <property type="project" value="InterPro"/>
</dbReference>
<evidence type="ECO:0000256" key="4">
    <source>
        <dbReference type="ARBA" id="ARBA00020295"/>
    </source>
</evidence>
<feature type="region of interest" description="Disordered" evidence="11">
    <location>
        <begin position="1"/>
        <end position="21"/>
    </location>
</feature>
<dbReference type="EC" id="2.4.1.25" evidence="3 10"/>
<evidence type="ECO:0000313" key="14">
    <source>
        <dbReference type="Proteomes" id="UP000186218"/>
    </source>
</evidence>
<evidence type="ECO:0000256" key="2">
    <source>
        <dbReference type="ARBA" id="ARBA00005684"/>
    </source>
</evidence>